<organism evidence="1 2">
    <name type="scientific">Entamoeba nuttalli</name>
    <dbReference type="NCBI Taxonomy" id="412467"/>
    <lineage>
        <taxon>Eukaryota</taxon>
        <taxon>Amoebozoa</taxon>
        <taxon>Evosea</taxon>
        <taxon>Archamoebae</taxon>
        <taxon>Mastigamoebida</taxon>
        <taxon>Entamoebidae</taxon>
        <taxon>Entamoeba</taxon>
    </lineage>
</organism>
<proteinExistence type="predicted"/>
<sequence>MKPTSPQTENLFLNQGFQPIQETKRNLIQEIEENSYSKKQSPLLLNQNEGSKQSYPGLLELFLKGNLNKSIKKSNTQNEQPQFFYSEYVKQEYFQRTFDLDFGNETVMDINELPLTQIIKPFKLISPIERNKFNQKKISRYYKIPIDHLIKEDDTTQIESNSFDYSDKSSDTTTLVSIEEIDLVSNSNNVKEIIKWLSNNIIKLTKLKQSKLLIYNYSKQVIKYLSYYGINIHKIPFNNSIISNDLLISLLNKITIKFPQSDLCYCIKFFNKLEETIIRIRRYGIDYSKTEINDFCNYEWSLTCELSFLESLYQYGNNMEQILLNNPIIRYQLRIINNIQYKNQQIQFLKRRLAALYNKFSI</sequence>
<name>A0ABQ0DAS3_9EUKA</name>
<evidence type="ECO:0008006" key="3">
    <source>
        <dbReference type="Google" id="ProtNLM"/>
    </source>
</evidence>
<keyword evidence="2" id="KW-1185">Reference proteome</keyword>
<evidence type="ECO:0000313" key="2">
    <source>
        <dbReference type="Proteomes" id="UP001628156"/>
    </source>
</evidence>
<comment type="caution">
    <text evidence="1">The sequence shown here is derived from an EMBL/GenBank/DDBJ whole genome shotgun (WGS) entry which is preliminary data.</text>
</comment>
<dbReference type="EMBL" id="BAAFRS010000047">
    <property type="protein sequence ID" value="GAB1219952.1"/>
    <property type="molecule type" value="Genomic_DNA"/>
</dbReference>
<accession>A0ABQ0DAS3</accession>
<dbReference type="Proteomes" id="UP001628156">
    <property type="component" value="Unassembled WGS sequence"/>
</dbReference>
<protein>
    <recommendedName>
        <fullName evidence="3">CDT1 Geminin-binding domain-containing protein</fullName>
    </recommendedName>
</protein>
<evidence type="ECO:0000313" key="1">
    <source>
        <dbReference type="EMBL" id="GAB1219952.1"/>
    </source>
</evidence>
<gene>
    <name evidence="1" type="ORF">ENUP19_0047G0011</name>
</gene>
<reference evidence="1 2" key="1">
    <citation type="journal article" date="2019" name="PLoS Negl. Trop. Dis.">
        <title>Whole genome sequencing of Entamoeba nuttalli reveals mammalian host-related molecular signatures and a novel octapeptide-repeat surface protein.</title>
        <authorList>
            <person name="Tanaka M."/>
            <person name="Makiuchi T."/>
            <person name="Komiyama T."/>
            <person name="Shiina T."/>
            <person name="Osaki K."/>
            <person name="Tachibana H."/>
        </authorList>
    </citation>
    <scope>NUCLEOTIDE SEQUENCE [LARGE SCALE GENOMIC DNA]</scope>
    <source>
        <strain evidence="1 2">P19-061405</strain>
    </source>
</reference>